<evidence type="ECO:0000313" key="2">
    <source>
        <dbReference type="EMBL" id="PNX82824.1"/>
    </source>
</evidence>
<dbReference type="EMBL" id="ASHM01042798">
    <property type="protein sequence ID" value="PNX82824.1"/>
    <property type="molecule type" value="Genomic_DNA"/>
</dbReference>
<feature type="region of interest" description="Disordered" evidence="1">
    <location>
        <begin position="1"/>
        <end position="39"/>
    </location>
</feature>
<dbReference type="Proteomes" id="UP000236291">
    <property type="component" value="Unassembled WGS sequence"/>
</dbReference>
<name>A0A2K3LWB9_TRIPR</name>
<protein>
    <submittedName>
        <fullName evidence="2">Uncharacterized protein</fullName>
    </submittedName>
</protein>
<comment type="caution">
    <text evidence="2">The sequence shown here is derived from an EMBL/GenBank/DDBJ whole genome shotgun (WGS) entry which is preliminary data.</text>
</comment>
<dbReference type="AlphaFoldDB" id="A0A2K3LWB9"/>
<reference evidence="2 3" key="1">
    <citation type="journal article" date="2014" name="Am. J. Bot.">
        <title>Genome assembly and annotation for red clover (Trifolium pratense; Fabaceae).</title>
        <authorList>
            <person name="Istvanek J."/>
            <person name="Jaros M."/>
            <person name="Krenek A."/>
            <person name="Repkova J."/>
        </authorList>
    </citation>
    <scope>NUCLEOTIDE SEQUENCE [LARGE SCALE GENOMIC DNA]</scope>
    <source>
        <strain evidence="3">cv. Tatra</strain>
        <tissue evidence="2">Young leaves</tissue>
    </source>
</reference>
<evidence type="ECO:0000256" key="1">
    <source>
        <dbReference type="SAM" id="MobiDB-lite"/>
    </source>
</evidence>
<accession>A0A2K3LWB9</accession>
<proteinExistence type="predicted"/>
<evidence type="ECO:0000313" key="3">
    <source>
        <dbReference type="Proteomes" id="UP000236291"/>
    </source>
</evidence>
<gene>
    <name evidence="2" type="ORF">L195_g038859</name>
</gene>
<reference evidence="2 3" key="2">
    <citation type="journal article" date="2017" name="Front. Plant Sci.">
        <title>Gene Classification and Mining of Molecular Markers Useful in Red Clover (Trifolium pratense) Breeding.</title>
        <authorList>
            <person name="Istvanek J."/>
            <person name="Dluhosova J."/>
            <person name="Dluhos P."/>
            <person name="Patkova L."/>
            <person name="Nedelnik J."/>
            <person name="Repkova J."/>
        </authorList>
    </citation>
    <scope>NUCLEOTIDE SEQUENCE [LARGE SCALE GENOMIC DNA]</scope>
    <source>
        <strain evidence="3">cv. Tatra</strain>
        <tissue evidence="2">Young leaves</tissue>
    </source>
</reference>
<feature type="compositionally biased region" description="Pro residues" evidence="1">
    <location>
        <begin position="19"/>
        <end position="39"/>
    </location>
</feature>
<sequence>MQISPASADMKMRKLGIMPSPPPPPNLDPPPGSGNSPPS</sequence>
<organism evidence="2 3">
    <name type="scientific">Trifolium pratense</name>
    <name type="common">Red clover</name>
    <dbReference type="NCBI Taxonomy" id="57577"/>
    <lineage>
        <taxon>Eukaryota</taxon>
        <taxon>Viridiplantae</taxon>
        <taxon>Streptophyta</taxon>
        <taxon>Embryophyta</taxon>
        <taxon>Tracheophyta</taxon>
        <taxon>Spermatophyta</taxon>
        <taxon>Magnoliopsida</taxon>
        <taxon>eudicotyledons</taxon>
        <taxon>Gunneridae</taxon>
        <taxon>Pentapetalae</taxon>
        <taxon>rosids</taxon>
        <taxon>fabids</taxon>
        <taxon>Fabales</taxon>
        <taxon>Fabaceae</taxon>
        <taxon>Papilionoideae</taxon>
        <taxon>50 kb inversion clade</taxon>
        <taxon>NPAAA clade</taxon>
        <taxon>Hologalegina</taxon>
        <taxon>IRL clade</taxon>
        <taxon>Trifolieae</taxon>
        <taxon>Trifolium</taxon>
    </lineage>
</organism>